<dbReference type="Pfam" id="PF07999">
    <property type="entry name" value="RHSP"/>
    <property type="match status" value="1"/>
</dbReference>
<dbReference type="AlphaFoldDB" id="A0A2V2WKT7"/>
<dbReference type="EMBL" id="PRFC01000091">
    <property type="protein sequence ID" value="PWV08279.1"/>
    <property type="molecule type" value="Genomic_DNA"/>
</dbReference>
<dbReference type="VEuPathDB" id="TriTrypDB:TcCL_ESM05107"/>
<dbReference type="Proteomes" id="UP000246078">
    <property type="component" value="Unassembled WGS sequence"/>
</dbReference>
<dbReference type="InterPro" id="IPR006518">
    <property type="entry name" value="Trypano_RHS"/>
</dbReference>
<feature type="domain" description="Retrotransposon hot spot protein,C-terminal" evidence="1">
    <location>
        <begin position="1"/>
        <end position="169"/>
    </location>
</feature>
<proteinExistence type="predicted"/>
<accession>A0A2V2WKT7</accession>
<evidence type="ECO:0000313" key="3">
    <source>
        <dbReference type="Proteomes" id="UP000246078"/>
    </source>
</evidence>
<dbReference type="NCBIfam" id="TIGR01631">
    <property type="entry name" value="Trypano_RHS"/>
    <property type="match status" value="1"/>
</dbReference>
<evidence type="ECO:0000313" key="2">
    <source>
        <dbReference type="EMBL" id="PWV08279.1"/>
    </source>
</evidence>
<name>A0A2V2WKT7_TRYCR</name>
<dbReference type="InterPro" id="IPR046836">
    <property type="entry name" value="RHS_C"/>
</dbReference>
<protein>
    <submittedName>
        <fullName evidence="2">Putative retrotransposon hot spot (RHS) protein</fullName>
    </submittedName>
</protein>
<evidence type="ECO:0000259" key="1">
    <source>
        <dbReference type="Pfam" id="PF07999"/>
    </source>
</evidence>
<sequence>MAAGSFLLYQLLQYDAERLQMVVCFVGGSTTYVFNKTTQAVSVYMGRFSVEYAVDILSDRVVRGYVIRDAAEPDYRPSIDLSPSGWGRIAVSPSNVRNYREWRRQKGAAEIITNCPDEGDVRAMRVWMRCHRPAQERAEYWREVKGHMDEVGPLPSYIFDGRKYDGRIQQ</sequence>
<dbReference type="VEuPathDB" id="TriTrypDB:C3747_91g154"/>
<reference evidence="2 3" key="1">
    <citation type="journal article" date="2018" name="Microb. Genom.">
        <title>Expanding an expanded genome: long-read sequencing of Trypanosoma cruzi.</title>
        <authorList>
            <person name="Berna L."/>
            <person name="Rodriguez M."/>
            <person name="Chiribao M.L."/>
            <person name="Parodi-Talice A."/>
            <person name="Pita S."/>
            <person name="Rijo G."/>
            <person name="Alvarez-Valin F."/>
            <person name="Robello C."/>
        </authorList>
    </citation>
    <scope>NUCLEOTIDE SEQUENCE [LARGE SCALE GENOMIC DNA]</scope>
    <source>
        <strain evidence="2 3">TCC</strain>
    </source>
</reference>
<organism evidence="2 3">
    <name type="scientific">Trypanosoma cruzi</name>
    <dbReference type="NCBI Taxonomy" id="5693"/>
    <lineage>
        <taxon>Eukaryota</taxon>
        <taxon>Discoba</taxon>
        <taxon>Euglenozoa</taxon>
        <taxon>Kinetoplastea</taxon>
        <taxon>Metakinetoplastina</taxon>
        <taxon>Trypanosomatida</taxon>
        <taxon>Trypanosomatidae</taxon>
        <taxon>Trypanosoma</taxon>
        <taxon>Schizotrypanum</taxon>
    </lineage>
</organism>
<comment type="caution">
    <text evidence="2">The sequence shown here is derived from an EMBL/GenBank/DDBJ whole genome shotgun (WGS) entry which is preliminary data.</text>
</comment>
<gene>
    <name evidence="2" type="ORF">C3747_91g154</name>
</gene>